<evidence type="ECO:0000256" key="1">
    <source>
        <dbReference type="ARBA" id="ARBA00004141"/>
    </source>
</evidence>
<dbReference type="PIRSF" id="PIRSF005859">
    <property type="entry name" value="PBR"/>
    <property type="match status" value="1"/>
</dbReference>
<evidence type="ECO:0000313" key="7">
    <source>
        <dbReference type="EMBL" id="MFH0251683.1"/>
    </source>
</evidence>
<feature type="transmembrane region" description="Helical" evidence="6">
    <location>
        <begin position="116"/>
        <end position="136"/>
    </location>
</feature>
<proteinExistence type="inferred from homology"/>
<dbReference type="Proteomes" id="UP001607069">
    <property type="component" value="Unassembled WGS sequence"/>
</dbReference>
<dbReference type="CDD" id="cd15904">
    <property type="entry name" value="TSPO_MBR"/>
    <property type="match status" value="1"/>
</dbReference>
<evidence type="ECO:0000256" key="2">
    <source>
        <dbReference type="ARBA" id="ARBA00007524"/>
    </source>
</evidence>
<sequence>MPEHRASRRRTATRGRASWPSLVLFTALAYAAAAVGALAAADSGRVYQSLDRPVWAPPSWLFGPVWTVLYALIALSAWLVWRAKGPRARAELGLWGVQLLLNAAWTPLFFGARRYGLAFADICLLLAAAGATAVAFHRVRPVAGYLLAPYLLWTAFAAALNLSIWLAQT</sequence>
<dbReference type="PANTHER" id="PTHR10057">
    <property type="entry name" value="PERIPHERAL-TYPE BENZODIAZEPINE RECEPTOR"/>
    <property type="match status" value="1"/>
</dbReference>
<evidence type="ECO:0000256" key="6">
    <source>
        <dbReference type="SAM" id="Phobius"/>
    </source>
</evidence>
<keyword evidence="8" id="KW-1185">Reference proteome</keyword>
<keyword evidence="5 6" id="KW-0472">Membrane</keyword>
<dbReference type="Gene3D" id="1.20.1260.100">
    <property type="entry name" value="TspO/MBR protein"/>
    <property type="match status" value="1"/>
</dbReference>
<comment type="similarity">
    <text evidence="2">Belongs to the TspO/BZRP family.</text>
</comment>
<accession>A0ABW7I0Q0</accession>
<dbReference type="Pfam" id="PF03073">
    <property type="entry name" value="TspO_MBR"/>
    <property type="match status" value="1"/>
</dbReference>
<evidence type="ECO:0000256" key="5">
    <source>
        <dbReference type="ARBA" id="ARBA00023136"/>
    </source>
</evidence>
<dbReference type="InterPro" id="IPR038330">
    <property type="entry name" value="TspO/MBR-related_sf"/>
</dbReference>
<dbReference type="EMBL" id="JBIHMK010000157">
    <property type="protein sequence ID" value="MFH0251683.1"/>
    <property type="molecule type" value="Genomic_DNA"/>
</dbReference>
<evidence type="ECO:0000256" key="4">
    <source>
        <dbReference type="ARBA" id="ARBA00022989"/>
    </source>
</evidence>
<evidence type="ECO:0000256" key="3">
    <source>
        <dbReference type="ARBA" id="ARBA00022692"/>
    </source>
</evidence>
<feature type="transmembrane region" description="Helical" evidence="6">
    <location>
        <begin position="61"/>
        <end position="80"/>
    </location>
</feature>
<comment type="subcellular location">
    <subcellularLocation>
        <location evidence="1">Membrane</location>
        <topology evidence="1">Multi-pass membrane protein</topology>
    </subcellularLocation>
</comment>
<comment type="caution">
    <text evidence="7">The sequence shown here is derived from an EMBL/GenBank/DDBJ whole genome shotgun (WGS) entry which is preliminary data.</text>
</comment>
<evidence type="ECO:0000313" key="8">
    <source>
        <dbReference type="Proteomes" id="UP001607069"/>
    </source>
</evidence>
<keyword evidence="3 6" id="KW-0812">Transmembrane</keyword>
<gene>
    <name evidence="7" type="ORF">ACG5V6_26175</name>
</gene>
<feature type="transmembrane region" description="Helical" evidence="6">
    <location>
        <begin position="143"/>
        <end position="167"/>
    </location>
</feature>
<dbReference type="RefSeq" id="WP_279949921.1">
    <property type="nucleotide sequence ID" value="NZ_BAABEN010000005.1"/>
</dbReference>
<name>A0ABW7I0Q0_9ACTN</name>
<feature type="transmembrane region" description="Helical" evidence="6">
    <location>
        <begin position="21"/>
        <end position="41"/>
    </location>
</feature>
<dbReference type="InterPro" id="IPR004307">
    <property type="entry name" value="TspO_MBR"/>
</dbReference>
<reference evidence="7 8" key="1">
    <citation type="submission" date="2024-10" db="EMBL/GenBank/DDBJ databases">
        <authorList>
            <person name="Cho J.-C."/>
        </authorList>
    </citation>
    <scope>NUCLEOTIDE SEQUENCE [LARGE SCALE GENOMIC DNA]</scope>
    <source>
        <strain evidence="7 8">KCTC29696</strain>
    </source>
</reference>
<organism evidence="7 8">
    <name type="scientific">Streptomyces chitinivorans</name>
    <dbReference type="NCBI Taxonomy" id="1257027"/>
    <lineage>
        <taxon>Bacteria</taxon>
        <taxon>Bacillati</taxon>
        <taxon>Actinomycetota</taxon>
        <taxon>Actinomycetes</taxon>
        <taxon>Kitasatosporales</taxon>
        <taxon>Streptomycetaceae</taxon>
        <taxon>Streptomyces</taxon>
    </lineage>
</organism>
<protein>
    <submittedName>
        <fullName evidence="7">TspO/MBR family protein</fullName>
    </submittedName>
</protein>
<feature type="transmembrane region" description="Helical" evidence="6">
    <location>
        <begin position="92"/>
        <end position="110"/>
    </location>
</feature>
<dbReference type="PANTHER" id="PTHR10057:SF0">
    <property type="entry name" value="TRANSLOCATOR PROTEIN"/>
    <property type="match status" value="1"/>
</dbReference>
<keyword evidence="4 6" id="KW-1133">Transmembrane helix</keyword>